<feature type="domain" description="FecR protein" evidence="2">
    <location>
        <begin position="166"/>
        <end position="262"/>
    </location>
</feature>
<proteinExistence type="predicted"/>
<keyword evidence="5" id="KW-1185">Reference proteome</keyword>
<dbReference type="InterPro" id="IPR032508">
    <property type="entry name" value="FecR_C"/>
</dbReference>
<evidence type="ECO:0000256" key="1">
    <source>
        <dbReference type="SAM" id="Phobius"/>
    </source>
</evidence>
<dbReference type="PIRSF" id="PIRSF018266">
    <property type="entry name" value="FecR"/>
    <property type="match status" value="1"/>
</dbReference>
<dbReference type="GO" id="GO:0016989">
    <property type="term" value="F:sigma factor antagonist activity"/>
    <property type="evidence" value="ECO:0007669"/>
    <property type="project" value="TreeGrafter"/>
</dbReference>
<organism evidence="4 5">
    <name type="scientific">Chitinophaga barathri</name>
    <dbReference type="NCBI Taxonomy" id="1647451"/>
    <lineage>
        <taxon>Bacteria</taxon>
        <taxon>Pseudomonadati</taxon>
        <taxon>Bacteroidota</taxon>
        <taxon>Chitinophagia</taxon>
        <taxon>Chitinophagales</taxon>
        <taxon>Chitinophagaceae</taxon>
        <taxon>Chitinophaga</taxon>
    </lineage>
</organism>
<keyword evidence="1" id="KW-1133">Transmembrane helix</keyword>
<dbReference type="InterPro" id="IPR006860">
    <property type="entry name" value="FecR"/>
</dbReference>
<dbReference type="Pfam" id="PF04773">
    <property type="entry name" value="FecR"/>
    <property type="match status" value="1"/>
</dbReference>
<dbReference type="FunFam" id="2.60.120.1440:FF:000001">
    <property type="entry name" value="Putative anti-sigma factor"/>
    <property type="match status" value="1"/>
</dbReference>
<feature type="domain" description="Protein FecR C-terminal" evidence="3">
    <location>
        <begin position="304"/>
        <end position="357"/>
    </location>
</feature>
<dbReference type="AlphaFoldDB" id="A0A3N4M7H1"/>
<dbReference type="Gene3D" id="3.55.50.30">
    <property type="match status" value="1"/>
</dbReference>
<dbReference type="InterPro" id="IPR012373">
    <property type="entry name" value="Ferrdict_sens_TM"/>
</dbReference>
<dbReference type="PANTHER" id="PTHR30273:SF2">
    <property type="entry name" value="PROTEIN FECR"/>
    <property type="match status" value="1"/>
</dbReference>
<gene>
    <name evidence="4" type="ORF">EG028_19535</name>
</gene>
<name>A0A3N4M7H1_9BACT</name>
<dbReference type="Pfam" id="PF16344">
    <property type="entry name" value="FecR_C"/>
    <property type="match status" value="1"/>
</dbReference>
<sequence>MDQQKFENILQKYKEGTCTEEEQELVYRWANEYAEMTGRPDIQQDELNRSRSRMWLKIYRKVRPQSSSNLWYRISAAAAVFAAGVLLFHFYQRPERIQSVVPTVWASEIRPGGNHAFLTLANGKRVSLDNMRPGDRIAGTQALKSTEGTVRFDQPDGTANPDELTTITTPKGGQFHIVLSDGTKVWLNAASFIIIPVSFTSTGRRFVRLTGEAYFQVAKDRNRPFIVETATQQVKVLGTHFNVNAYTDEQDCSTTLLEGSVQLISTSANSKLTLIPGQQAHFQNNQFKVRPANDDVIAWKDGRIKFNGTPLPEIMRQLSRWYNVEVVYEGASRDRAFTGVINRTYNLKTVLEILNGMGIESRLENRLGKPFLVVKN</sequence>
<dbReference type="PANTHER" id="PTHR30273">
    <property type="entry name" value="PERIPLASMIC SIGNAL SENSOR AND SIGMA FACTOR ACTIVATOR FECR-RELATED"/>
    <property type="match status" value="1"/>
</dbReference>
<feature type="transmembrane region" description="Helical" evidence="1">
    <location>
        <begin position="70"/>
        <end position="91"/>
    </location>
</feature>
<protein>
    <submittedName>
        <fullName evidence="4">DUF4974 domain-containing protein</fullName>
    </submittedName>
</protein>
<keyword evidence="1" id="KW-0472">Membrane</keyword>
<evidence type="ECO:0000259" key="3">
    <source>
        <dbReference type="Pfam" id="PF16344"/>
    </source>
</evidence>
<dbReference type="Proteomes" id="UP000279089">
    <property type="component" value="Unassembled WGS sequence"/>
</dbReference>
<reference evidence="5" key="1">
    <citation type="submission" date="2018-11" db="EMBL/GenBank/DDBJ databases">
        <title>Chitinophaga lutea sp.nov., isolate from arsenic contaminated soil.</title>
        <authorList>
            <person name="Zong Y."/>
        </authorList>
    </citation>
    <scope>NUCLEOTIDE SEQUENCE [LARGE SCALE GENOMIC DNA]</scope>
    <source>
        <strain evidence="5">YLT18</strain>
    </source>
</reference>
<comment type="caution">
    <text evidence="4">The sequence shown here is derived from an EMBL/GenBank/DDBJ whole genome shotgun (WGS) entry which is preliminary data.</text>
</comment>
<dbReference type="OrthoDB" id="629393at2"/>
<evidence type="ECO:0000259" key="2">
    <source>
        <dbReference type="Pfam" id="PF04773"/>
    </source>
</evidence>
<accession>A0A3N4M7H1</accession>
<evidence type="ECO:0000313" key="5">
    <source>
        <dbReference type="Proteomes" id="UP000279089"/>
    </source>
</evidence>
<evidence type="ECO:0000313" key="4">
    <source>
        <dbReference type="EMBL" id="RPD39321.1"/>
    </source>
</evidence>
<keyword evidence="1" id="KW-0812">Transmembrane</keyword>
<dbReference type="EMBL" id="RMBX01000011">
    <property type="protein sequence ID" value="RPD39321.1"/>
    <property type="molecule type" value="Genomic_DNA"/>
</dbReference>
<dbReference type="Gene3D" id="2.60.120.1440">
    <property type="match status" value="1"/>
</dbReference>
<dbReference type="RefSeq" id="WP_120517962.1">
    <property type="nucleotide sequence ID" value="NZ_QXZY01000011.1"/>
</dbReference>